<dbReference type="Proteomes" id="UP000287687">
    <property type="component" value="Unassembled WGS sequence"/>
</dbReference>
<sequence>MSREEWRNPGSPLDWSSGVGSGRGRKSRTAVAGRRSRRSRSPVRHASSSPQKCRTHGGERTGPWQRAR</sequence>
<keyword evidence="3" id="KW-1185">Reference proteome</keyword>
<feature type="compositionally biased region" description="Basic residues" evidence="1">
    <location>
        <begin position="23"/>
        <end position="43"/>
    </location>
</feature>
<evidence type="ECO:0000313" key="3">
    <source>
        <dbReference type="Proteomes" id="UP000287687"/>
    </source>
</evidence>
<comment type="caution">
    <text evidence="2">The sequence shown here is derived from an EMBL/GenBank/DDBJ whole genome shotgun (WGS) entry which is preliminary data.</text>
</comment>
<evidence type="ECO:0000256" key="1">
    <source>
        <dbReference type="SAM" id="MobiDB-lite"/>
    </source>
</evidence>
<gene>
    <name evidence="2" type="ORF">EPK99_23195</name>
</gene>
<organism evidence="2 3">
    <name type="scientific">Neorhizobium lilium</name>
    <dbReference type="NCBI Taxonomy" id="2503024"/>
    <lineage>
        <taxon>Bacteria</taxon>
        <taxon>Pseudomonadati</taxon>
        <taxon>Pseudomonadota</taxon>
        <taxon>Alphaproteobacteria</taxon>
        <taxon>Hyphomicrobiales</taxon>
        <taxon>Rhizobiaceae</taxon>
        <taxon>Rhizobium/Agrobacterium group</taxon>
        <taxon>Neorhizobium</taxon>
    </lineage>
</organism>
<proteinExistence type="predicted"/>
<evidence type="ECO:0000313" key="2">
    <source>
        <dbReference type="EMBL" id="RWX74808.1"/>
    </source>
</evidence>
<accession>A0A444LB11</accession>
<dbReference type="EMBL" id="SBIP01000006">
    <property type="protein sequence ID" value="RWX74808.1"/>
    <property type="molecule type" value="Genomic_DNA"/>
</dbReference>
<protein>
    <submittedName>
        <fullName evidence="2">Uncharacterized protein</fullName>
    </submittedName>
</protein>
<name>A0A444LB11_9HYPH</name>
<feature type="region of interest" description="Disordered" evidence="1">
    <location>
        <begin position="1"/>
        <end position="68"/>
    </location>
</feature>
<dbReference type="AlphaFoldDB" id="A0A444LB11"/>
<reference evidence="2 3" key="1">
    <citation type="submission" date="2019-01" db="EMBL/GenBank/DDBJ databases">
        <title>The draft genome of Rhizobium sp. 24NR.</title>
        <authorList>
            <person name="Liu L."/>
            <person name="Liang L."/>
            <person name="Shi S."/>
            <person name="Xu L."/>
            <person name="Wang X."/>
            <person name="Li L."/>
            <person name="Zhang X."/>
        </authorList>
    </citation>
    <scope>NUCLEOTIDE SEQUENCE [LARGE SCALE GENOMIC DNA]</scope>
    <source>
        <strain evidence="2 3">24NR</strain>
    </source>
</reference>